<keyword evidence="3 5" id="KW-0732">Signal</keyword>
<evidence type="ECO:0000259" key="6">
    <source>
        <dbReference type="SMART" id="SM00062"/>
    </source>
</evidence>
<reference evidence="7" key="1">
    <citation type="submission" date="2020-10" db="EMBL/GenBank/DDBJ databases">
        <authorList>
            <person name="Gilroy R."/>
        </authorList>
    </citation>
    <scope>NUCLEOTIDE SEQUENCE</scope>
    <source>
        <strain evidence="7">ChiGjej1B1-24693</strain>
    </source>
</reference>
<evidence type="ECO:0000256" key="5">
    <source>
        <dbReference type="SAM" id="SignalP"/>
    </source>
</evidence>
<dbReference type="GO" id="GO:0030288">
    <property type="term" value="C:outer membrane-bounded periplasmic space"/>
    <property type="evidence" value="ECO:0007669"/>
    <property type="project" value="TreeGrafter"/>
</dbReference>
<reference evidence="7" key="2">
    <citation type="journal article" date="2021" name="PeerJ">
        <title>Extensive microbial diversity within the chicken gut microbiome revealed by metagenomics and culture.</title>
        <authorList>
            <person name="Gilroy R."/>
            <person name="Ravi A."/>
            <person name="Getino M."/>
            <person name="Pursley I."/>
            <person name="Horton D.L."/>
            <person name="Alikhan N.F."/>
            <person name="Baker D."/>
            <person name="Gharbi K."/>
            <person name="Hall N."/>
            <person name="Watson M."/>
            <person name="Adriaenssens E.M."/>
            <person name="Foster-Nyarko E."/>
            <person name="Jarju S."/>
            <person name="Secka A."/>
            <person name="Antonio M."/>
            <person name="Oren A."/>
            <person name="Chaudhuri R.R."/>
            <person name="La Ragione R."/>
            <person name="Hildebrand F."/>
            <person name="Pallen M.J."/>
        </authorList>
    </citation>
    <scope>NUCLEOTIDE SEQUENCE</scope>
    <source>
        <strain evidence="7">ChiGjej1B1-24693</strain>
    </source>
</reference>
<dbReference type="EMBL" id="DVLP01000131">
    <property type="protein sequence ID" value="HIT74810.1"/>
    <property type="molecule type" value="Genomic_DNA"/>
</dbReference>
<feature type="signal peptide" evidence="5">
    <location>
        <begin position="1"/>
        <end position="27"/>
    </location>
</feature>
<evidence type="ECO:0000256" key="3">
    <source>
        <dbReference type="ARBA" id="ARBA00022729"/>
    </source>
</evidence>
<sequence>MRTRAVRLAWILVLAWVVAACSPTPSAPVLPSPAPSTEVSRPPAASQDCSNATQSYKPGKLVAPDKIPDDSTMGAIRERGRLVAAVSADTYLLGARNPSTGTIEGFDIDLVKALSTALFGTPDRYELRVITAADRISVLQDKEVDVVIRAFTMTCERWDEVAFSAVYFEAGQKVLVRTGSGLTSLDDLKGRKVCAPNGTSSITNFERQVPDAEIVAAVDHTGCLVRFQKGQVDAITGDDTVLAGLAAQDPYAEILDGEPFSSEPYGIGVNADQVDLVKFINAKLDRMRGNGEWQASYDRWLKPALGDATPPKSQYGR</sequence>
<dbReference type="PROSITE" id="PS51257">
    <property type="entry name" value="PROKAR_LIPOPROTEIN"/>
    <property type="match status" value="1"/>
</dbReference>
<evidence type="ECO:0000256" key="4">
    <source>
        <dbReference type="SAM" id="MobiDB-lite"/>
    </source>
</evidence>
<dbReference type="SMART" id="SM00062">
    <property type="entry name" value="PBPb"/>
    <property type="match status" value="1"/>
</dbReference>
<dbReference type="GO" id="GO:0006865">
    <property type="term" value="P:amino acid transport"/>
    <property type="evidence" value="ECO:0007669"/>
    <property type="project" value="TreeGrafter"/>
</dbReference>
<name>A0A9D1GXU7_9ACTN</name>
<evidence type="ECO:0000313" key="7">
    <source>
        <dbReference type="EMBL" id="HIT74810.1"/>
    </source>
</evidence>
<organism evidence="7 8">
    <name type="scientific">Candidatus Avipropionibacterium avicola</name>
    <dbReference type="NCBI Taxonomy" id="2840701"/>
    <lineage>
        <taxon>Bacteria</taxon>
        <taxon>Bacillati</taxon>
        <taxon>Actinomycetota</taxon>
        <taxon>Actinomycetes</taxon>
        <taxon>Propionibacteriales</taxon>
        <taxon>Propionibacteriaceae</taxon>
        <taxon>Propionibacteriaceae incertae sedis</taxon>
        <taxon>Candidatus Avipropionibacterium</taxon>
    </lineage>
</organism>
<accession>A0A9D1GXU7</accession>
<dbReference type="InterPro" id="IPR051455">
    <property type="entry name" value="Bact_solute-bind_prot3"/>
</dbReference>
<keyword evidence="2" id="KW-0813">Transport</keyword>
<feature type="region of interest" description="Disordered" evidence="4">
    <location>
        <begin position="25"/>
        <end position="55"/>
    </location>
</feature>
<dbReference type="AlphaFoldDB" id="A0A9D1GXU7"/>
<evidence type="ECO:0000256" key="1">
    <source>
        <dbReference type="ARBA" id="ARBA00010333"/>
    </source>
</evidence>
<evidence type="ECO:0000256" key="2">
    <source>
        <dbReference type="ARBA" id="ARBA00022448"/>
    </source>
</evidence>
<dbReference type="CDD" id="cd13690">
    <property type="entry name" value="PBP2_GluB"/>
    <property type="match status" value="1"/>
</dbReference>
<comment type="caution">
    <text evidence="7">The sequence shown here is derived from an EMBL/GenBank/DDBJ whole genome shotgun (WGS) entry which is preliminary data.</text>
</comment>
<dbReference type="PANTHER" id="PTHR30085">
    <property type="entry name" value="AMINO ACID ABC TRANSPORTER PERMEASE"/>
    <property type="match status" value="1"/>
</dbReference>
<feature type="compositionally biased region" description="Pro residues" evidence="4">
    <location>
        <begin position="25"/>
        <end position="34"/>
    </location>
</feature>
<gene>
    <name evidence="7" type="ORF">IAA98_04425</name>
</gene>
<evidence type="ECO:0000313" key="8">
    <source>
        <dbReference type="Proteomes" id="UP000886842"/>
    </source>
</evidence>
<dbReference type="PANTHER" id="PTHR30085:SF6">
    <property type="entry name" value="ABC TRANSPORTER GLUTAMINE-BINDING PROTEIN GLNH"/>
    <property type="match status" value="1"/>
</dbReference>
<protein>
    <submittedName>
        <fullName evidence="7">Glutamate ABC transporter substrate-binding protein</fullName>
    </submittedName>
</protein>
<dbReference type="GO" id="GO:0005576">
    <property type="term" value="C:extracellular region"/>
    <property type="evidence" value="ECO:0007669"/>
    <property type="project" value="TreeGrafter"/>
</dbReference>
<dbReference type="SUPFAM" id="SSF53850">
    <property type="entry name" value="Periplasmic binding protein-like II"/>
    <property type="match status" value="1"/>
</dbReference>
<feature type="chain" id="PRO_5039615449" evidence="5">
    <location>
        <begin position="28"/>
        <end position="317"/>
    </location>
</feature>
<comment type="similarity">
    <text evidence="1">Belongs to the bacterial solute-binding protein 3 family.</text>
</comment>
<dbReference type="Pfam" id="PF00497">
    <property type="entry name" value="SBP_bac_3"/>
    <property type="match status" value="1"/>
</dbReference>
<dbReference type="InterPro" id="IPR001638">
    <property type="entry name" value="Solute-binding_3/MltF_N"/>
</dbReference>
<feature type="domain" description="Solute-binding protein family 3/N-terminal" evidence="6">
    <location>
        <begin position="81"/>
        <end position="304"/>
    </location>
</feature>
<dbReference type="Proteomes" id="UP000886842">
    <property type="component" value="Unassembled WGS sequence"/>
</dbReference>
<dbReference type="Gene3D" id="3.40.190.10">
    <property type="entry name" value="Periplasmic binding protein-like II"/>
    <property type="match status" value="2"/>
</dbReference>
<proteinExistence type="inferred from homology"/>